<dbReference type="PROSITE" id="PS51257">
    <property type="entry name" value="PROKAR_LIPOPROTEIN"/>
    <property type="match status" value="1"/>
</dbReference>
<accession>A0ABU7MC26</accession>
<dbReference type="RefSeq" id="WP_330432294.1">
    <property type="nucleotide sequence ID" value="NZ_JAZDUF010000002.1"/>
</dbReference>
<feature type="domain" description="DUF6777" evidence="2">
    <location>
        <begin position="86"/>
        <end position="217"/>
    </location>
</feature>
<protein>
    <submittedName>
        <fullName evidence="3">DUF6777 domain-containing protein</fullName>
    </submittedName>
</protein>
<feature type="region of interest" description="Disordered" evidence="1">
    <location>
        <begin position="213"/>
        <end position="331"/>
    </location>
</feature>
<dbReference type="InterPro" id="IPR046704">
    <property type="entry name" value="DUF6777"/>
</dbReference>
<dbReference type="EMBL" id="JAZDUF010000002">
    <property type="protein sequence ID" value="MEE3850659.1"/>
    <property type="molecule type" value="Genomic_DNA"/>
</dbReference>
<evidence type="ECO:0000313" key="3">
    <source>
        <dbReference type="EMBL" id="MEE3850659.1"/>
    </source>
</evidence>
<dbReference type="Pfam" id="PF20568">
    <property type="entry name" value="DUF6777"/>
    <property type="match status" value="1"/>
</dbReference>
<proteinExistence type="predicted"/>
<feature type="compositionally biased region" description="Low complexity" evidence="1">
    <location>
        <begin position="278"/>
        <end position="294"/>
    </location>
</feature>
<feature type="compositionally biased region" description="Low complexity" evidence="1">
    <location>
        <begin position="230"/>
        <end position="243"/>
    </location>
</feature>
<dbReference type="Proteomes" id="UP001347146">
    <property type="component" value="Unassembled WGS sequence"/>
</dbReference>
<keyword evidence="4" id="KW-1185">Reference proteome</keyword>
<evidence type="ECO:0000259" key="2">
    <source>
        <dbReference type="Pfam" id="PF20568"/>
    </source>
</evidence>
<feature type="compositionally biased region" description="Low complexity" evidence="1">
    <location>
        <begin position="313"/>
        <end position="331"/>
    </location>
</feature>
<reference evidence="3 4" key="1">
    <citation type="submission" date="2024-01" db="EMBL/GenBank/DDBJ databases">
        <title>Draft genome sequence of Gordonia sp. LSe1-13.</title>
        <authorList>
            <person name="Suphannarot A."/>
            <person name="Mingma R."/>
        </authorList>
    </citation>
    <scope>NUCLEOTIDE SEQUENCE [LARGE SCALE GENOMIC DNA]</scope>
    <source>
        <strain evidence="3 4">LSe1-13</strain>
    </source>
</reference>
<gene>
    <name evidence="3" type="ORF">VZC37_09955</name>
</gene>
<name>A0ABU7MC26_9ACTN</name>
<evidence type="ECO:0000256" key="1">
    <source>
        <dbReference type="SAM" id="MobiDB-lite"/>
    </source>
</evidence>
<sequence length="331" mass="34053">MNVPGDRTVPIRVTTWGAAAITAVATVAVAGCTKDLEPESSQVVLQAASSQGDSPWTESVAEPVDMSKVVTLDAKVTGPAGQAAAADGTMVGLYGGTADQTACDAPQLTSFLAADQAKAAAWQSVLGVSDISAYIASLRPVVLMRDTLVTDHGYQDGSPTEFDALLQKGTAVFVDTAWVPRVRCASGSPLTPSDVELAEADYTGDQWPEMQEREVVSPAAPHTGSSSAHSSVPVVPPDVSIPVPSEPVDEPPVVDPDVVDPPVPGNEQLPGEGGTDPGEGVVPEEVPQEPVEPGVEGEGAGDLGELPDQQFADDPVVYPDDPVVYPDGTVQ</sequence>
<comment type="caution">
    <text evidence="3">The sequence shown here is derived from an EMBL/GenBank/DDBJ whole genome shotgun (WGS) entry which is preliminary data.</text>
</comment>
<evidence type="ECO:0000313" key="4">
    <source>
        <dbReference type="Proteomes" id="UP001347146"/>
    </source>
</evidence>
<organism evidence="3 4">
    <name type="scientific">Gordonia sesuvii</name>
    <dbReference type="NCBI Taxonomy" id="3116777"/>
    <lineage>
        <taxon>Bacteria</taxon>
        <taxon>Bacillati</taxon>
        <taxon>Actinomycetota</taxon>
        <taxon>Actinomycetes</taxon>
        <taxon>Mycobacteriales</taxon>
        <taxon>Gordoniaceae</taxon>
        <taxon>Gordonia</taxon>
    </lineage>
</organism>